<gene>
    <name evidence="3" type="ORF">N5A56_002690</name>
</gene>
<keyword evidence="2" id="KW-0812">Transmembrane</keyword>
<keyword evidence="2" id="KW-1133">Transmembrane helix</keyword>
<organism evidence="3 4">
    <name type="scientific">Polaribacter ponticola</name>
    <dbReference type="NCBI Taxonomy" id="2978475"/>
    <lineage>
        <taxon>Bacteria</taxon>
        <taxon>Pseudomonadati</taxon>
        <taxon>Bacteroidota</taxon>
        <taxon>Flavobacteriia</taxon>
        <taxon>Flavobacteriales</taxon>
        <taxon>Flavobacteriaceae</taxon>
    </lineage>
</organism>
<keyword evidence="4" id="KW-1185">Reference proteome</keyword>
<accession>A0ABT5S5N4</accession>
<feature type="compositionally biased region" description="Basic and acidic residues" evidence="1">
    <location>
        <begin position="123"/>
        <end position="139"/>
    </location>
</feature>
<feature type="compositionally biased region" description="Polar residues" evidence="1">
    <location>
        <begin position="141"/>
        <end position="153"/>
    </location>
</feature>
<evidence type="ECO:0000313" key="3">
    <source>
        <dbReference type="EMBL" id="MDD7913400.1"/>
    </source>
</evidence>
<dbReference type="EMBL" id="JAOSLC020000002">
    <property type="protein sequence ID" value="MDD7913400.1"/>
    <property type="molecule type" value="Genomic_DNA"/>
</dbReference>
<name>A0ABT5S5N4_9FLAO</name>
<evidence type="ECO:0000313" key="4">
    <source>
        <dbReference type="Proteomes" id="UP001151478"/>
    </source>
</evidence>
<dbReference type="Proteomes" id="UP001151478">
    <property type="component" value="Unassembled WGS sequence"/>
</dbReference>
<proteinExistence type="predicted"/>
<evidence type="ECO:0000256" key="2">
    <source>
        <dbReference type="SAM" id="Phobius"/>
    </source>
</evidence>
<dbReference type="RefSeq" id="WP_265726715.1">
    <property type="nucleotide sequence ID" value="NZ_JAOSLC020000002.1"/>
</dbReference>
<evidence type="ECO:0000256" key="1">
    <source>
        <dbReference type="SAM" id="MobiDB-lite"/>
    </source>
</evidence>
<feature type="transmembrane region" description="Helical" evidence="2">
    <location>
        <begin position="12"/>
        <end position="32"/>
    </location>
</feature>
<reference evidence="3" key="1">
    <citation type="submission" date="2023-02" db="EMBL/GenBank/DDBJ databases">
        <title>Polaribacter ponticola sp. nov., isolated from seawater.</title>
        <authorList>
            <person name="Baek J.H."/>
            <person name="Kim J.M."/>
            <person name="Choi D.G."/>
            <person name="Jeon C.O."/>
        </authorList>
    </citation>
    <scope>NUCLEOTIDE SEQUENCE</scope>
    <source>
        <strain evidence="3">MSW5</strain>
    </source>
</reference>
<feature type="compositionally biased region" description="Basic and acidic residues" evidence="1">
    <location>
        <begin position="158"/>
        <end position="176"/>
    </location>
</feature>
<feature type="region of interest" description="Disordered" evidence="1">
    <location>
        <begin position="123"/>
        <end position="190"/>
    </location>
</feature>
<sequence>MSVLDTKHKRKSALITAIILLLLLFVIFNYGMKYLDPPEEYGLAINFGDSNIGSGEPVTKTKKISTPKVIEKQKIVEEFKEVIKEVLKEEIVTDDTVKDVPVVEKEKEKEKEKETPVKEVVEKKVLKDKPTPKPSKEATDALNSLLNGNSTDGTPKGEGNDKQEGVKGNTKGDPDSNKYYGNTGSGSGGNYNLSGRKALSKPIKQPDCQEEGIVVVRIVVDKKGKVINAIAGVKGSTNTASCLLKPAKQAALKTTWNADEKAPTKQTGTIIYKFTLTE</sequence>
<comment type="caution">
    <text evidence="3">The sequence shown here is derived from an EMBL/GenBank/DDBJ whole genome shotgun (WGS) entry which is preliminary data.</text>
</comment>
<protein>
    <submittedName>
        <fullName evidence="3">Energy transducer TonB</fullName>
    </submittedName>
</protein>
<keyword evidence="2" id="KW-0472">Membrane</keyword>